<evidence type="ECO:0000256" key="2">
    <source>
        <dbReference type="ARBA" id="ARBA00023186"/>
    </source>
</evidence>
<evidence type="ECO:0000313" key="5">
    <source>
        <dbReference type="EMBL" id="QCP09460.1"/>
    </source>
</evidence>
<keyword evidence="6" id="KW-1185">Reference proteome</keyword>
<accession>A0A4P8HMB0</accession>
<dbReference type="OrthoDB" id="9798842at2"/>
<dbReference type="InterPro" id="IPR002669">
    <property type="entry name" value="UreD"/>
</dbReference>
<dbReference type="PANTHER" id="PTHR33643">
    <property type="entry name" value="UREASE ACCESSORY PROTEIN D"/>
    <property type="match status" value="1"/>
</dbReference>
<comment type="similarity">
    <text evidence="1 3">Belongs to the UreD family.</text>
</comment>
<comment type="subunit">
    <text evidence="3">UreD, UreF and UreG form a complex that acts as a GTP-hydrolysis-dependent molecular chaperone, activating the urease apoprotein by helping to assemble the nickel containing metallocenter of UreC. The UreE protein probably delivers the nickel.</text>
</comment>
<organism evidence="4 7">
    <name type="scientific">Pseudoduganella umbonata</name>
    <dbReference type="NCBI Taxonomy" id="864828"/>
    <lineage>
        <taxon>Bacteria</taxon>
        <taxon>Pseudomonadati</taxon>
        <taxon>Pseudomonadota</taxon>
        <taxon>Betaproteobacteria</taxon>
        <taxon>Burkholderiales</taxon>
        <taxon>Oxalobacteraceae</taxon>
        <taxon>Telluria group</taxon>
        <taxon>Pseudoduganella</taxon>
    </lineage>
</organism>
<dbReference type="AlphaFoldDB" id="A0A4P8HMB0"/>
<reference evidence="5 6" key="1">
    <citation type="submission" date="2019-05" db="EMBL/GenBank/DDBJ databases">
        <title>Draft Genome Sequences of Six Type Strains of the Genus Massilia.</title>
        <authorList>
            <person name="Miess H."/>
            <person name="Frediansyhah A."/>
            <person name="Gross H."/>
        </authorList>
    </citation>
    <scope>NUCLEOTIDE SEQUENCE [LARGE SCALE GENOMIC DNA]</scope>
    <source>
        <strain evidence="5 6">DSMZ 26121</strain>
    </source>
</reference>
<evidence type="ECO:0000256" key="3">
    <source>
        <dbReference type="HAMAP-Rule" id="MF_01384"/>
    </source>
</evidence>
<dbReference type="PANTHER" id="PTHR33643:SF1">
    <property type="entry name" value="UREASE ACCESSORY PROTEIN D"/>
    <property type="match status" value="1"/>
</dbReference>
<keyword evidence="3" id="KW-0963">Cytoplasm</keyword>
<dbReference type="EMBL" id="JACHXS010000001">
    <property type="protein sequence ID" value="MBB3219365.1"/>
    <property type="molecule type" value="Genomic_DNA"/>
</dbReference>
<dbReference type="HAMAP" id="MF_01384">
    <property type="entry name" value="UreD"/>
    <property type="match status" value="1"/>
</dbReference>
<evidence type="ECO:0000256" key="1">
    <source>
        <dbReference type="ARBA" id="ARBA00007177"/>
    </source>
</evidence>
<comment type="subcellular location">
    <subcellularLocation>
        <location evidence="3">Cytoplasm</location>
    </subcellularLocation>
</comment>
<name>A0A4P8HMB0_9BURK</name>
<evidence type="ECO:0000313" key="6">
    <source>
        <dbReference type="Proteomes" id="UP000298763"/>
    </source>
</evidence>
<dbReference type="Pfam" id="PF01774">
    <property type="entry name" value="UreD"/>
    <property type="match status" value="1"/>
</dbReference>
<dbReference type="GO" id="GO:0016151">
    <property type="term" value="F:nickel cation binding"/>
    <property type="evidence" value="ECO:0007669"/>
    <property type="project" value="UniProtKB-UniRule"/>
</dbReference>
<dbReference type="EMBL" id="CP040017">
    <property type="protein sequence ID" value="QCP09460.1"/>
    <property type="molecule type" value="Genomic_DNA"/>
</dbReference>
<evidence type="ECO:0000313" key="4">
    <source>
        <dbReference type="EMBL" id="MBB3219365.1"/>
    </source>
</evidence>
<dbReference type="Proteomes" id="UP000298763">
    <property type="component" value="Chromosome"/>
</dbReference>
<keyword evidence="3" id="KW-0996">Nickel insertion</keyword>
<keyword evidence="2 3" id="KW-0143">Chaperone</keyword>
<protein>
    <recommendedName>
        <fullName evidence="3">Urease accessory protein UreD</fullName>
    </recommendedName>
</protein>
<reference evidence="4 7" key="2">
    <citation type="submission" date="2020-08" db="EMBL/GenBank/DDBJ databases">
        <title>Genomic Encyclopedia of Type Strains, Phase III (KMG-III): the genomes of soil and plant-associated and newly described type strains.</title>
        <authorList>
            <person name="Whitman W."/>
        </authorList>
    </citation>
    <scope>NUCLEOTIDE SEQUENCE [LARGE SCALE GENOMIC DNA]</scope>
    <source>
        <strain evidence="4 7">CECT 7753</strain>
    </source>
</reference>
<dbReference type="Proteomes" id="UP000584325">
    <property type="component" value="Unassembled WGS sequence"/>
</dbReference>
<proteinExistence type="inferred from homology"/>
<gene>
    <name evidence="3" type="primary">ureD</name>
    <name evidence="5" type="ORF">FCL38_02775</name>
    <name evidence="4" type="ORF">FHS02_000152</name>
</gene>
<dbReference type="GO" id="GO:0005737">
    <property type="term" value="C:cytoplasm"/>
    <property type="evidence" value="ECO:0007669"/>
    <property type="project" value="UniProtKB-SubCell"/>
</dbReference>
<sequence>MPDCPDRPAQDSLAFTPPLAPVPAHALLPAHALSPAHAAVHPAWRAQLTLAFTRDSDTTRLTRREHSGPLRVQKPLYPEDPAICHAIVVHPPGGVVGGDELAVDAHLNAGAHALLTSPGAAKWYRANGRVSRQRIALSVDAGAALEWLPQETIFFNDAHVELDHHVTLAADASYLGCEILCLGRRASGEAFTKGRINQRTSVRRGGRLLWWEQGTLAADTIASPLGLNGHTVSAMLLAVGKPVAADTVAALRALADHPCYGVTQMKHVLCVRWLGHDSEAARELMLAAWRIVRPAVLGRAAIDLRSWRT</sequence>
<comment type="function">
    <text evidence="3">Required for maturation of urease via the functional incorporation of the urease nickel metallocenter.</text>
</comment>
<evidence type="ECO:0000313" key="7">
    <source>
        <dbReference type="Proteomes" id="UP000584325"/>
    </source>
</evidence>